<sequence>MPQAIFQAFVGGNAVSESFNQRLESLTVTDKAGTTSDAASVTLDDSDGCLLMPGVGDPMTLNLGWDISGVGLVFDGIIDTIRSAGTHGGGRTMTITAKGFDPKGKAKEPLEFHKDDASLQDFMSEAAGKAGLTFKAHGSVGSIQRPYWSAGTESFIHLGQRIANEIGAQFKIHGTVGIMYPKNAGLAVSGAALTGITALWGDNLIDWDISPVLARPRFERARARFYDPNKAKWMEKIIEIQPQGPSSSATHTHRITRADDGEAQEAATQNQRSSERERGGGSVTIVGNPAAQPEGSCTVIGARHGIDGTYKIEGVEHTLVRGSGYRTRLDLKHPEGDVGSDNRSNN</sequence>
<accession>B6JEG4</accession>
<reference evidence="2 3" key="1">
    <citation type="journal article" date="2011" name="J. Bacteriol.">
        <title>Complete genome sequences of the chemolithoautotrophic Oligotropha carboxidovorans strains OM4 and OM5.</title>
        <authorList>
            <person name="Volland S."/>
            <person name="Rachinger M."/>
            <person name="Strittmatter A."/>
            <person name="Daniel R."/>
            <person name="Gottschalk G."/>
            <person name="Meyer O."/>
        </authorList>
    </citation>
    <scope>NUCLEOTIDE SEQUENCE [LARGE SCALE GENOMIC DNA]</scope>
    <source>
        <strain evidence="3">ATCC 49405 / DSM 1227 / KCTC 32145 / OM5</strain>
    </source>
</reference>
<protein>
    <submittedName>
        <fullName evidence="2">Putative phage late control protein D</fullName>
    </submittedName>
</protein>
<evidence type="ECO:0000313" key="3">
    <source>
        <dbReference type="Proteomes" id="UP000007730"/>
    </source>
</evidence>
<organism evidence="2 3">
    <name type="scientific">Afipia carboxidovorans (strain ATCC 49405 / DSM 1227 / KCTC 32145 / OM5)</name>
    <name type="common">Oligotropha carboxidovorans</name>
    <dbReference type="NCBI Taxonomy" id="504832"/>
    <lineage>
        <taxon>Bacteria</taxon>
        <taxon>Pseudomonadati</taxon>
        <taxon>Pseudomonadota</taxon>
        <taxon>Alphaproteobacteria</taxon>
        <taxon>Hyphomicrobiales</taxon>
        <taxon>Nitrobacteraceae</taxon>
        <taxon>Afipia</taxon>
    </lineage>
</organism>
<name>B6JEG4_AFIC5</name>
<dbReference type="KEGG" id="oca:OCAR_5598"/>
<evidence type="ECO:0000313" key="2">
    <source>
        <dbReference type="EMBL" id="AEI07096.1"/>
    </source>
</evidence>
<dbReference type="RefSeq" id="WP_012562758.1">
    <property type="nucleotide sequence ID" value="NC_011386.1"/>
</dbReference>
<dbReference type="OrthoDB" id="4070623at2"/>
<dbReference type="HOGENOM" id="CLU_037957_1_0_5"/>
<dbReference type="Proteomes" id="UP000007730">
    <property type="component" value="Chromosome"/>
</dbReference>
<feature type="region of interest" description="Disordered" evidence="1">
    <location>
        <begin position="258"/>
        <end position="290"/>
    </location>
</feature>
<gene>
    <name evidence="2" type="ordered locus">OCA5_c24000</name>
</gene>
<keyword evidence="3" id="KW-1185">Reference proteome</keyword>
<proteinExistence type="predicted"/>
<dbReference type="KEGG" id="ocg:OCA5_c24000"/>
<dbReference type="EMBL" id="CP002826">
    <property type="protein sequence ID" value="AEI07096.1"/>
    <property type="molecule type" value="Genomic_DNA"/>
</dbReference>
<evidence type="ECO:0000256" key="1">
    <source>
        <dbReference type="SAM" id="MobiDB-lite"/>
    </source>
</evidence>
<dbReference type="SUPFAM" id="SSF69279">
    <property type="entry name" value="Phage tail proteins"/>
    <property type="match status" value="1"/>
</dbReference>
<dbReference type="eggNOG" id="COG3500">
    <property type="taxonomic scope" value="Bacteria"/>
</dbReference>
<dbReference type="AlphaFoldDB" id="B6JEG4"/>
<dbReference type="STRING" id="504832.OCA5_c24000"/>